<reference evidence="4" key="1">
    <citation type="submission" date="2022-01" db="EMBL/GenBank/DDBJ databases">
        <title>Whole genome-based taxonomy of the Shewanellaceae.</title>
        <authorList>
            <person name="Martin-Rodriguez A.J."/>
        </authorList>
    </citation>
    <scope>NUCLEOTIDE SEQUENCE</scope>
    <source>
        <strain evidence="4">DSM 23803</strain>
    </source>
</reference>
<proteinExistence type="inferred from homology"/>
<gene>
    <name evidence="4" type="ORF">L2749_17035</name>
</gene>
<dbReference type="PANTHER" id="PTHR30036:SF7">
    <property type="entry name" value="ABC TRANSPORTER PERIPLASMIC-BINDING PROTEIN YPHF"/>
    <property type="match status" value="1"/>
</dbReference>
<dbReference type="AlphaFoldDB" id="A0A9X1Z712"/>
<dbReference type="EMBL" id="JAKILJ010000045">
    <property type="protein sequence ID" value="MCL1106935.1"/>
    <property type="molecule type" value="Genomic_DNA"/>
</dbReference>
<name>A0A9X1Z712_9GAMM</name>
<dbReference type="RefSeq" id="WP_188926216.1">
    <property type="nucleotide sequence ID" value="NZ_BMQI01000042.1"/>
</dbReference>
<evidence type="ECO:0000313" key="5">
    <source>
        <dbReference type="Proteomes" id="UP001139408"/>
    </source>
</evidence>
<dbReference type="InterPro" id="IPR028082">
    <property type="entry name" value="Peripla_BP_I"/>
</dbReference>
<comment type="caution">
    <text evidence="4">The sequence shown here is derived from an EMBL/GenBank/DDBJ whole genome shotgun (WGS) entry which is preliminary data.</text>
</comment>
<comment type="subcellular location">
    <subcellularLocation>
        <location evidence="1">Periplasm</location>
    </subcellularLocation>
</comment>
<keyword evidence="5" id="KW-1185">Reference proteome</keyword>
<dbReference type="GO" id="GO:0030288">
    <property type="term" value="C:outer membrane-bounded periplasmic space"/>
    <property type="evidence" value="ECO:0007669"/>
    <property type="project" value="TreeGrafter"/>
</dbReference>
<dbReference type="GO" id="GO:0055085">
    <property type="term" value="P:transmembrane transport"/>
    <property type="evidence" value="ECO:0007669"/>
    <property type="project" value="UniProtKB-ARBA"/>
</dbReference>
<organism evidence="4 5">
    <name type="scientific">Shewanella algicola</name>
    <dbReference type="NCBI Taxonomy" id="640633"/>
    <lineage>
        <taxon>Bacteria</taxon>
        <taxon>Pseudomonadati</taxon>
        <taxon>Pseudomonadota</taxon>
        <taxon>Gammaproteobacteria</taxon>
        <taxon>Alteromonadales</taxon>
        <taxon>Shewanellaceae</taxon>
        <taxon>Shewanella</taxon>
    </lineage>
</organism>
<evidence type="ECO:0000259" key="3">
    <source>
        <dbReference type="Pfam" id="PF13407"/>
    </source>
</evidence>
<dbReference type="Gene3D" id="3.40.50.2300">
    <property type="match status" value="2"/>
</dbReference>
<dbReference type="PANTHER" id="PTHR30036">
    <property type="entry name" value="D-XYLOSE-BINDING PERIPLASMIC PROTEIN"/>
    <property type="match status" value="1"/>
</dbReference>
<evidence type="ECO:0000313" key="4">
    <source>
        <dbReference type="EMBL" id="MCL1106935.1"/>
    </source>
</evidence>
<dbReference type="InterPro" id="IPR025997">
    <property type="entry name" value="SBP_2_dom"/>
</dbReference>
<dbReference type="SUPFAM" id="SSF53822">
    <property type="entry name" value="Periplasmic binding protein-like I"/>
    <property type="match status" value="1"/>
</dbReference>
<dbReference type="GO" id="GO:0030246">
    <property type="term" value="F:carbohydrate binding"/>
    <property type="evidence" value="ECO:0007669"/>
    <property type="project" value="TreeGrafter"/>
</dbReference>
<protein>
    <submittedName>
        <fullName evidence="4">Substrate-binding domain-containing protein</fullName>
    </submittedName>
</protein>
<feature type="domain" description="Periplasmic binding protein" evidence="3">
    <location>
        <begin position="28"/>
        <end position="309"/>
    </location>
</feature>
<evidence type="ECO:0000256" key="2">
    <source>
        <dbReference type="ARBA" id="ARBA00007639"/>
    </source>
</evidence>
<sequence>MARLLVLLIVFSVIPISSVYGKELKLAVVPKFNSVFFEQSKTGCIDAAAQIKGVECIYRGPYISNVRMQDQVINQLIDEGVDGIAVAITQSKYLVKNSLKRAKELGVPIITYDSDFDASINEDPNNLRLAYVGTDNFELGKSLGEELKKLRPNGGTLIMQSGRPDSPNLNLRLMGVRSALSGKKYDAPPGELLNNDSGWTEVREPFFNFDQLERSVKQMESVLKGKPVKADSFIAVGGWPQNDQVLYRQMIAPYQAKINDNKVIIVITDTSSEQLTMLGDNLAHINIGQNPYEMGRQAILTLHKIVTEQKYEKIIYTPITICTPDNFNTCTKNVELKIFNFTKFK</sequence>
<dbReference type="InterPro" id="IPR050555">
    <property type="entry name" value="Bact_Solute-Bind_Prot2"/>
</dbReference>
<dbReference type="Proteomes" id="UP001139408">
    <property type="component" value="Unassembled WGS sequence"/>
</dbReference>
<accession>A0A9X1Z712</accession>
<dbReference type="Pfam" id="PF13407">
    <property type="entry name" value="Peripla_BP_4"/>
    <property type="match status" value="1"/>
</dbReference>
<evidence type="ECO:0000256" key="1">
    <source>
        <dbReference type="ARBA" id="ARBA00004418"/>
    </source>
</evidence>
<comment type="similarity">
    <text evidence="2">Belongs to the bacterial solute-binding protein 2 family.</text>
</comment>